<protein>
    <recommendedName>
        <fullName evidence="7">Major facilitator superfamily (MFS) profile domain-containing protein</fullName>
    </recommendedName>
</protein>
<keyword evidence="4 6" id="KW-1133">Transmembrane helix</keyword>
<keyword evidence="2" id="KW-0813">Transport</keyword>
<feature type="transmembrane region" description="Helical" evidence="6">
    <location>
        <begin position="46"/>
        <end position="65"/>
    </location>
</feature>
<reference evidence="8 9" key="1">
    <citation type="submission" date="2014-06" db="EMBL/GenBank/DDBJ databases">
        <title>Draft genome sequence of Bacillus gaemokensis JCM 15801 (MCCC 1A00707).</title>
        <authorList>
            <person name="Lai Q."/>
            <person name="Liu Y."/>
            <person name="Shao Z."/>
        </authorList>
    </citation>
    <scope>NUCLEOTIDE SEQUENCE [LARGE SCALE GENOMIC DNA]</scope>
    <source>
        <strain evidence="8 9">JCM 15801</strain>
    </source>
</reference>
<dbReference type="Gene3D" id="1.20.1250.20">
    <property type="entry name" value="MFS general substrate transporter like domains"/>
    <property type="match status" value="2"/>
</dbReference>
<evidence type="ECO:0000256" key="3">
    <source>
        <dbReference type="ARBA" id="ARBA00022692"/>
    </source>
</evidence>
<feature type="transmembrane region" description="Helical" evidence="6">
    <location>
        <begin position="12"/>
        <end position="34"/>
    </location>
</feature>
<dbReference type="Proteomes" id="UP000027778">
    <property type="component" value="Unassembled WGS sequence"/>
</dbReference>
<accession>A0A073K4U8</accession>
<dbReference type="InterPro" id="IPR020846">
    <property type="entry name" value="MFS_dom"/>
</dbReference>
<dbReference type="PROSITE" id="PS50850">
    <property type="entry name" value="MFS"/>
    <property type="match status" value="1"/>
</dbReference>
<dbReference type="GO" id="GO:0005886">
    <property type="term" value="C:plasma membrane"/>
    <property type="evidence" value="ECO:0007669"/>
    <property type="project" value="UniProtKB-SubCell"/>
</dbReference>
<feature type="transmembrane region" description="Helical" evidence="6">
    <location>
        <begin position="166"/>
        <end position="186"/>
    </location>
</feature>
<feature type="transmembrane region" description="Helical" evidence="6">
    <location>
        <begin position="98"/>
        <end position="121"/>
    </location>
</feature>
<feature type="transmembrane region" description="Helical" evidence="6">
    <location>
        <begin position="141"/>
        <end position="160"/>
    </location>
</feature>
<dbReference type="PROSITE" id="PS00216">
    <property type="entry name" value="SUGAR_TRANSPORT_1"/>
    <property type="match status" value="1"/>
</dbReference>
<evidence type="ECO:0000256" key="5">
    <source>
        <dbReference type="ARBA" id="ARBA00023136"/>
    </source>
</evidence>
<evidence type="ECO:0000259" key="7">
    <source>
        <dbReference type="PROSITE" id="PS50850"/>
    </source>
</evidence>
<evidence type="ECO:0000256" key="6">
    <source>
        <dbReference type="SAM" id="Phobius"/>
    </source>
</evidence>
<dbReference type="OrthoDB" id="9816124at2"/>
<keyword evidence="3 6" id="KW-0812">Transmembrane</keyword>
<feature type="transmembrane region" description="Helical" evidence="6">
    <location>
        <begin position="74"/>
        <end position="92"/>
    </location>
</feature>
<proteinExistence type="predicted"/>
<dbReference type="eggNOG" id="COG2814">
    <property type="taxonomic scope" value="Bacteria"/>
</dbReference>
<evidence type="ECO:0000256" key="1">
    <source>
        <dbReference type="ARBA" id="ARBA00004651"/>
    </source>
</evidence>
<dbReference type="InterPro" id="IPR011701">
    <property type="entry name" value="MFS"/>
</dbReference>
<name>A0A073K4U8_9BACI</name>
<gene>
    <name evidence="8" type="ORF">BAGA_28770</name>
</gene>
<dbReference type="STRING" id="574375.AZF08_27685"/>
<dbReference type="GO" id="GO:0022857">
    <property type="term" value="F:transmembrane transporter activity"/>
    <property type="evidence" value="ECO:0007669"/>
    <property type="project" value="InterPro"/>
</dbReference>
<dbReference type="PANTHER" id="PTHR23530">
    <property type="entry name" value="TRANSPORT PROTEIN-RELATED"/>
    <property type="match status" value="1"/>
</dbReference>
<keyword evidence="9" id="KW-1185">Reference proteome</keyword>
<dbReference type="AlphaFoldDB" id="A0A073K4U8"/>
<evidence type="ECO:0000256" key="2">
    <source>
        <dbReference type="ARBA" id="ARBA00022448"/>
    </source>
</evidence>
<feature type="transmembrane region" description="Helical" evidence="6">
    <location>
        <begin position="366"/>
        <end position="386"/>
    </location>
</feature>
<comment type="caution">
    <text evidence="8">The sequence shown here is derived from an EMBL/GenBank/DDBJ whole genome shotgun (WGS) entry which is preliminary data.</text>
</comment>
<feature type="transmembrane region" description="Helical" evidence="6">
    <location>
        <begin position="268"/>
        <end position="287"/>
    </location>
</feature>
<feature type="transmembrane region" description="Helical" evidence="6">
    <location>
        <begin position="323"/>
        <end position="345"/>
    </location>
</feature>
<feature type="domain" description="Major facilitator superfamily (MFS) profile" evidence="7">
    <location>
        <begin position="8"/>
        <end position="418"/>
    </location>
</feature>
<dbReference type="InterPro" id="IPR053160">
    <property type="entry name" value="MFS_DHA3_Transporter"/>
</dbReference>
<feature type="transmembrane region" description="Helical" evidence="6">
    <location>
        <begin position="392"/>
        <end position="411"/>
    </location>
</feature>
<sequence length="431" mass="48183">MKEQVLRRINIVMYSEAIFSLEIFFAPIMIAFYLNYIGLSFQEMSLFFSASLITGWILEIPSGAFSDWFGRKKAFLLGKFIYLIGMLSLLVIKDFELLLVIAFILSLGSSMGSGNLSAIIYENLDTIGIEKDAFFRISSKAGSFGFLSSAIASILGGYLGTIDLRIPLILDCIFIFSTILIGWIFIEERSKSYLLKNNQGYSQELVLIKFKKAFVDMFNLTKDGFLLSIKNKKILFIFLVSSISFGILRTGFNFYQPIFEEFSINLEIFGVILAIFNVIAATTSYFAGKIPKNFIEGHGFIILSVIFLTISGFLVYFNFGFTILVGLAFAIHQIVRGFITPYISYSINKEIPVGSKSRTTILSFDFLMRAAIGTFIMTLSGIITTITGLSVGFVIVSFCGALILLFLCVVFQSVSKKKRMHESLATKNGNF</sequence>
<keyword evidence="5 6" id="KW-0472">Membrane</keyword>
<dbReference type="EMBL" id="JOTM01000085">
    <property type="protein sequence ID" value="KEK21570.1"/>
    <property type="molecule type" value="Genomic_DNA"/>
</dbReference>
<feature type="transmembrane region" description="Helical" evidence="6">
    <location>
        <begin position="234"/>
        <end position="256"/>
    </location>
</feature>
<dbReference type="InterPro" id="IPR036259">
    <property type="entry name" value="MFS_trans_sf"/>
</dbReference>
<evidence type="ECO:0000256" key="4">
    <source>
        <dbReference type="ARBA" id="ARBA00022989"/>
    </source>
</evidence>
<dbReference type="InterPro" id="IPR005829">
    <property type="entry name" value="Sugar_transporter_CS"/>
</dbReference>
<dbReference type="Pfam" id="PF07690">
    <property type="entry name" value="MFS_1"/>
    <property type="match status" value="1"/>
</dbReference>
<comment type="subcellular location">
    <subcellularLocation>
        <location evidence="1">Cell membrane</location>
        <topology evidence="1">Multi-pass membrane protein</topology>
    </subcellularLocation>
</comment>
<dbReference type="PANTHER" id="PTHR23530:SF1">
    <property type="entry name" value="PERMEASE, MAJOR FACILITATOR SUPERFAMILY-RELATED"/>
    <property type="match status" value="1"/>
</dbReference>
<feature type="transmembrane region" description="Helical" evidence="6">
    <location>
        <begin position="299"/>
        <end position="317"/>
    </location>
</feature>
<evidence type="ECO:0000313" key="8">
    <source>
        <dbReference type="EMBL" id="KEK21570.1"/>
    </source>
</evidence>
<organism evidence="8 9">
    <name type="scientific">Bacillus gaemokensis</name>
    <dbReference type="NCBI Taxonomy" id="574375"/>
    <lineage>
        <taxon>Bacteria</taxon>
        <taxon>Bacillati</taxon>
        <taxon>Bacillota</taxon>
        <taxon>Bacilli</taxon>
        <taxon>Bacillales</taxon>
        <taxon>Bacillaceae</taxon>
        <taxon>Bacillus</taxon>
        <taxon>Bacillus cereus group</taxon>
    </lineage>
</organism>
<dbReference type="RefSeq" id="WP_033679118.1">
    <property type="nucleotide sequence ID" value="NZ_JOTM01000085.1"/>
</dbReference>
<dbReference type="SUPFAM" id="SSF103473">
    <property type="entry name" value="MFS general substrate transporter"/>
    <property type="match status" value="1"/>
</dbReference>
<evidence type="ECO:0000313" key="9">
    <source>
        <dbReference type="Proteomes" id="UP000027778"/>
    </source>
</evidence>